<comment type="cofactor">
    <cofactor evidence="5">
        <name>Mg(2+)</name>
        <dbReference type="ChEBI" id="CHEBI:18420"/>
    </cofactor>
</comment>
<keyword evidence="6" id="KW-0436">Ligase</keyword>
<sequence>MKRELRNLVLAEMSSLGQKQHLELSHKIIANAVKFFDGHSFHTIAVTLSRFPEVETAALIAYLWQQGKRVCAPKSDGSTKGMQFYKIDSWSDTEPGYKGILEPKETSCDAVSKSEIDCIIVPGVVFTPKGYRIGFGGGFFDRYLEDYTGVTCSLVASLQLYEQLPIEHHDVPVQYLITEKNILRVESNG</sequence>
<dbReference type="InterPro" id="IPR037171">
    <property type="entry name" value="NagB/RpiA_transferase-like"/>
</dbReference>
<dbReference type="Gene3D" id="3.40.50.10420">
    <property type="entry name" value="NagB/RpiA/CoA transferase-like"/>
    <property type="match status" value="1"/>
</dbReference>
<dbReference type="EC" id="6.3.3.2" evidence="5"/>
<keyword evidence="5" id="KW-0479">Metal-binding</keyword>
<gene>
    <name evidence="6" type="ORF">CQS04_01525</name>
</gene>
<dbReference type="PANTHER" id="PTHR23407:SF1">
    <property type="entry name" value="5-FORMYLTETRAHYDROFOLATE CYCLO-LIGASE"/>
    <property type="match status" value="1"/>
</dbReference>
<comment type="similarity">
    <text evidence="1 5">Belongs to the 5-formyltetrahydrofolate cyclo-ligase family.</text>
</comment>
<dbReference type="GO" id="GO:0046872">
    <property type="term" value="F:metal ion binding"/>
    <property type="evidence" value="ECO:0007669"/>
    <property type="project" value="UniProtKB-KW"/>
</dbReference>
<evidence type="ECO:0000256" key="3">
    <source>
        <dbReference type="ARBA" id="ARBA00022840"/>
    </source>
</evidence>
<dbReference type="OrthoDB" id="9801938at2"/>
<evidence type="ECO:0000256" key="1">
    <source>
        <dbReference type="ARBA" id="ARBA00010638"/>
    </source>
</evidence>
<dbReference type="PANTHER" id="PTHR23407">
    <property type="entry name" value="ATPASE INHIBITOR/5-FORMYLTETRAHYDROFOLATE CYCLO-LIGASE"/>
    <property type="match status" value="1"/>
</dbReference>
<dbReference type="RefSeq" id="WP_100352448.1">
    <property type="nucleotide sequence ID" value="NZ_PCGR01000001.1"/>
</dbReference>
<keyword evidence="2 4" id="KW-0547">Nucleotide-binding</keyword>
<feature type="binding site" evidence="4">
    <location>
        <begin position="2"/>
        <end position="6"/>
    </location>
    <ligand>
        <name>ATP</name>
        <dbReference type="ChEBI" id="CHEBI:30616"/>
    </ligand>
</feature>
<evidence type="ECO:0000256" key="4">
    <source>
        <dbReference type="PIRSR" id="PIRSR006806-1"/>
    </source>
</evidence>
<feature type="binding site" evidence="4">
    <location>
        <position position="48"/>
    </location>
    <ligand>
        <name>substrate</name>
    </ligand>
</feature>
<reference evidence="6 7" key="1">
    <citation type="submission" date="2017-10" db="EMBL/GenBank/DDBJ databases">
        <title>Draft genome of Chryseomicrobium casticus sp. nov.</title>
        <authorList>
            <person name="Chakraborty R."/>
            <person name="Saha T."/>
        </authorList>
    </citation>
    <scope>NUCLEOTIDE SEQUENCE [LARGE SCALE GENOMIC DNA]</scope>
    <source>
        <strain evidence="6 7">ET03</strain>
    </source>
</reference>
<dbReference type="PIRSF" id="PIRSF006806">
    <property type="entry name" value="FTHF_cligase"/>
    <property type="match status" value="1"/>
</dbReference>
<evidence type="ECO:0000256" key="2">
    <source>
        <dbReference type="ARBA" id="ARBA00022741"/>
    </source>
</evidence>
<protein>
    <recommendedName>
        <fullName evidence="5">5-formyltetrahydrofolate cyclo-ligase</fullName>
        <ecNumber evidence="5">6.3.3.2</ecNumber>
    </recommendedName>
</protein>
<comment type="caution">
    <text evidence="6">The sequence shown here is derived from an EMBL/GenBank/DDBJ whole genome shotgun (WGS) entry which is preliminary data.</text>
</comment>
<dbReference type="NCBIfam" id="TIGR02727">
    <property type="entry name" value="MTHFS_bact"/>
    <property type="match status" value="1"/>
</dbReference>
<dbReference type="GO" id="GO:0035999">
    <property type="term" value="P:tetrahydrofolate interconversion"/>
    <property type="evidence" value="ECO:0007669"/>
    <property type="project" value="TreeGrafter"/>
</dbReference>
<dbReference type="SUPFAM" id="SSF100950">
    <property type="entry name" value="NagB/RpiA/CoA transferase-like"/>
    <property type="match status" value="1"/>
</dbReference>
<dbReference type="GO" id="GO:0005524">
    <property type="term" value="F:ATP binding"/>
    <property type="evidence" value="ECO:0007669"/>
    <property type="project" value="UniProtKB-KW"/>
</dbReference>
<dbReference type="Proteomes" id="UP000228680">
    <property type="component" value="Unassembled WGS sequence"/>
</dbReference>
<organism evidence="6 7">
    <name type="scientific">Chryseomicrobium excrementi</name>
    <dbReference type="NCBI Taxonomy" id="2041346"/>
    <lineage>
        <taxon>Bacteria</taxon>
        <taxon>Bacillati</taxon>
        <taxon>Bacillota</taxon>
        <taxon>Bacilli</taxon>
        <taxon>Bacillales</taxon>
        <taxon>Caryophanaceae</taxon>
        <taxon>Chryseomicrobium</taxon>
    </lineage>
</organism>
<keyword evidence="7" id="KW-1185">Reference proteome</keyword>
<dbReference type="GO" id="GO:0030272">
    <property type="term" value="F:5-formyltetrahydrofolate cyclo-ligase activity"/>
    <property type="evidence" value="ECO:0007669"/>
    <property type="project" value="UniProtKB-EC"/>
</dbReference>
<dbReference type="Pfam" id="PF01812">
    <property type="entry name" value="5-FTHF_cyc-lig"/>
    <property type="match status" value="1"/>
</dbReference>
<evidence type="ECO:0000313" key="7">
    <source>
        <dbReference type="Proteomes" id="UP000228680"/>
    </source>
</evidence>
<evidence type="ECO:0000313" key="6">
    <source>
        <dbReference type="EMBL" id="PJK17585.1"/>
    </source>
</evidence>
<comment type="catalytic activity">
    <reaction evidence="5">
        <text>(6S)-5-formyl-5,6,7,8-tetrahydrofolate + ATP = (6R)-5,10-methenyltetrahydrofolate + ADP + phosphate</text>
        <dbReference type="Rhea" id="RHEA:10488"/>
        <dbReference type="ChEBI" id="CHEBI:30616"/>
        <dbReference type="ChEBI" id="CHEBI:43474"/>
        <dbReference type="ChEBI" id="CHEBI:57455"/>
        <dbReference type="ChEBI" id="CHEBI:57457"/>
        <dbReference type="ChEBI" id="CHEBI:456216"/>
        <dbReference type="EC" id="6.3.3.2"/>
    </reaction>
</comment>
<keyword evidence="3 4" id="KW-0067">ATP-binding</keyword>
<evidence type="ECO:0000256" key="5">
    <source>
        <dbReference type="RuleBase" id="RU361279"/>
    </source>
</evidence>
<feature type="binding site" evidence="4">
    <location>
        <position position="53"/>
    </location>
    <ligand>
        <name>substrate</name>
    </ligand>
</feature>
<dbReference type="EMBL" id="PCGR01000001">
    <property type="protein sequence ID" value="PJK17585.1"/>
    <property type="molecule type" value="Genomic_DNA"/>
</dbReference>
<proteinExistence type="inferred from homology"/>
<dbReference type="InterPro" id="IPR024185">
    <property type="entry name" value="FTHF_cligase-like_sf"/>
</dbReference>
<name>A0A2M9F2F1_9BACL</name>
<accession>A0A2M9F2F1</accession>
<dbReference type="AlphaFoldDB" id="A0A2M9F2F1"/>
<keyword evidence="5" id="KW-0460">Magnesium</keyword>
<dbReference type="InterPro" id="IPR002698">
    <property type="entry name" value="FTHF_cligase"/>
</dbReference>
<dbReference type="GO" id="GO:0009396">
    <property type="term" value="P:folic acid-containing compound biosynthetic process"/>
    <property type="evidence" value="ECO:0007669"/>
    <property type="project" value="TreeGrafter"/>
</dbReference>